<reference evidence="1" key="2">
    <citation type="journal article" date="2015" name="Data Brief">
        <title>Shoot transcriptome of the giant reed, Arundo donax.</title>
        <authorList>
            <person name="Barrero R.A."/>
            <person name="Guerrero F.D."/>
            <person name="Moolhuijzen P."/>
            <person name="Goolsby J.A."/>
            <person name="Tidwell J."/>
            <person name="Bellgard S.E."/>
            <person name="Bellgard M.I."/>
        </authorList>
    </citation>
    <scope>NUCLEOTIDE SEQUENCE</scope>
    <source>
        <tissue evidence="1">Shoot tissue taken approximately 20 cm above the soil surface</tissue>
    </source>
</reference>
<reference evidence="1" key="1">
    <citation type="submission" date="2014-09" db="EMBL/GenBank/DDBJ databases">
        <authorList>
            <person name="Magalhaes I.L.F."/>
            <person name="Oliveira U."/>
            <person name="Santos F.R."/>
            <person name="Vidigal T.H.D.A."/>
            <person name="Brescovit A.D."/>
            <person name="Santos A.J."/>
        </authorList>
    </citation>
    <scope>NUCLEOTIDE SEQUENCE</scope>
    <source>
        <tissue evidence="1">Shoot tissue taken approximately 20 cm above the soil surface</tissue>
    </source>
</reference>
<protein>
    <submittedName>
        <fullName evidence="1">Uncharacterized protein</fullName>
    </submittedName>
</protein>
<dbReference type="EMBL" id="GBRH01232720">
    <property type="protein sequence ID" value="JAD65175.1"/>
    <property type="molecule type" value="Transcribed_RNA"/>
</dbReference>
<sequence length="31" mass="3665">MAHMLRAYCVIKKYLTPTTRLSSVKARRKKN</sequence>
<name>A0A0A9BVK2_ARUDO</name>
<accession>A0A0A9BVK2</accession>
<evidence type="ECO:0000313" key="1">
    <source>
        <dbReference type="EMBL" id="JAD65175.1"/>
    </source>
</evidence>
<proteinExistence type="predicted"/>
<dbReference type="AlphaFoldDB" id="A0A0A9BVK2"/>
<organism evidence="1">
    <name type="scientific">Arundo donax</name>
    <name type="common">Giant reed</name>
    <name type="synonym">Donax arundinaceus</name>
    <dbReference type="NCBI Taxonomy" id="35708"/>
    <lineage>
        <taxon>Eukaryota</taxon>
        <taxon>Viridiplantae</taxon>
        <taxon>Streptophyta</taxon>
        <taxon>Embryophyta</taxon>
        <taxon>Tracheophyta</taxon>
        <taxon>Spermatophyta</taxon>
        <taxon>Magnoliopsida</taxon>
        <taxon>Liliopsida</taxon>
        <taxon>Poales</taxon>
        <taxon>Poaceae</taxon>
        <taxon>PACMAD clade</taxon>
        <taxon>Arundinoideae</taxon>
        <taxon>Arundineae</taxon>
        <taxon>Arundo</taxon>
    </lineage>
</organism>